<dbReference type="InterPro" id="IPR043133">
    <property type="entry name" value="GTP-CH-I_C/QueF"/>
</dbReference>
<dbReference type="GO" id="GO:0046656">
    <property type="term" value="P:folic acid biosynthetic process"/>
    <property type="evidence" value="ECO:0007669"/>
    <property type="project" value="UniProtKB-KW"/>
</dbReference>
<evidence type="ECO:0000256" key="8">
    <source>
        <dbReference type="ARBA" id="ARBA00022679"/>
    </source>
</evidence>
<organism evidence="18 19">
    <name type="scientific">Lentinus brumalis</name>
    <dbReference type="NCBI Taxonomy" id="2498619"/>
    <lineage>
        <taxon>Eukaryota</taxon>
        <taxon>Fungi</taxon>
        <taxon>Dikarya</taxon>
        <taxon>Basidiomycota</taxon>
        <taxon>Agaricomycotina</taxon>
        <taxon>Agaricomycetes</taxon>
        <taxon>Polyporales</taxon>
        <taxon>Polyporaceae</taxon>
        <taxon>Lentinus</taxon>
    </lineage>
</organism>
<dbReference type="SUPFAM" id="SSF55620">
    <property type="entry name" value="Tetrahydrobiopterin biosynthesis enzymes-like"/>
    <property type="match status" value="2"/>
</dbReference>
<evidence type="ECO:0000256" key="15">
    <source>
        <dbReference type="ARBA" id="ARBA00023268"/>
    </source>
</evidence>
<accession>A0A371DJ40</accession>
<dbReference type="GO" id="GO:0004156">
    <property type="term" value="F:dihydropteroate synthase activity"/>
    <property type="evidence" value="ECO:0007669"/>
    <property type="project" value="UniProtKB-EC"/>
</dbReference>
<dbReference type="AlphaFoldDB" id="A0A371DJ40"/>
<comment type="similarity">
    <text evidence="6">In the N-terminal section; belongs to the DHNA family.</text>
</comment>
<dbReference type="Pfam" id="PF01288">
    <property type="entry name" value="HPPK"/>
    <property type="match status" value="1"/>
</dbReference>
<dbReference type="Proteomes" id="UP000256964">
    <property type="component" value="Unassembled WGS sequence"/>
</dbReference>
<reference evidence="18 19" key="1">
    <citation type="journal article" date="2018" name="Biotechnol. Biofuels">
        <title>Integrative visual omics of the white-rot fungus Polyporus brumalis exposes the biotechnological potential of its oxidative enzymes for delignifying raw plant biomass.</title>
        <authorList>
            <person name="Miyauchi S."/>
            <person name="Rancon A."/>
            <person name="Drula E."/>
            <person name="Hage H."/>
            <person name="Chaduli D."/>
            <person name="Favel A."/>
            <person name="Grisel S."/>
            <person name="Henrissat B."/>
            <person name="Herpoel-Gimbert I."/>
            <person name="Ruiz-Duenas F.J."/>
            <person name="Chevret D."/>
            <person name="Hainaut M."/>
            <person name="Lin J."/>
            <person name="Wang M."/>
            <person name="Pangilinan J."/>
            <person name="Lipzen A."/>
            <person name="Lesage-Meessen L."/>
            <person name="Navarro D."/>
            <person name="Riley R."/>
            <person name="Grigoriev I.V."/>
            <person name="Zhou S."/>
            <person name="Raouche S."/>
            <person name="Rosso M.N."/>
        </authorList>
    </citation>
    <scope>NUCLEOTIDE SEQUENCE [LARGE SCALE GENOMIC DNA]</scope>
    <source>
        <strain evidence="18 19">BRFM 1820</strain>
    </source>
</reference>
<keyword evidence="14" id="KW-0289">Folate biosynthesis</keyword>
<keyword evidence="9" id="KW-0479">Metal-binding</keyword>
<evidence type="ECO:0000256" key="10">
    <source>
        <dbReference type="ARBA" id="ARBA00022741"/>
    </source>
</evidence>
<gene>
    <name evidence="18" type="ORF">OH76DRAFT_167227</name>
</gene>
<keyword evidence="19" id="KW-1185">Reference proteome</keyword>
<dbReference type="OrthoDB" id="615426at2759"/>
<dbReference type="InterPro" id="IPR000489">
    <property type="entry name" value="Pterin-binding_dom"/>
</dbReference>
<dbReference type="EMBL" id="KZ857390">
    <property type="protein sequence ID" value="RDX52551.1"/>
    <property type="molecule type" value="Genomic_DNA"/>
</dbReference>
<dbReference type="CDD" id="cd00483">
    <property type="entry name" value="HPPK"/>
    <property type="match status" value="1"/>
</dbReference>
<dbReference type="GO" id="GO:0016301">
    <property type="term" value="F:kinase activity"/>
    <property type="evidence" value="ECO:0007669"/>
    <property type="project" value="UniProtKB-KW"/>
</dbReference>
<evidence type="ECO:0000256" key="7">
    <source>
        <dbReference type="ARBA" id="ARBA00009951"/>
    </source>
</evidence>
<dbReference type="GO" id="GO:0005524">
    <property type="term" value="F:ATP binding"/>
    <property type="evidence" value="ECO:0007669"/>
    <property type="project" value="UniProtKB-KW"/>
</dbReference>
<dbReference type="GO" id="GO:0004150">
    <property type="term" value="F:dihydroneopterin aldolase activity"/>
    <property type="evidence" value="ECO:0007669"/>
    <property type="project" value="InterPro"/>
</dbReference>
<evidence type="ECO:0000256" key="4">
    <source>
        <dbReference type="ARBA" id="ARBA00004763"/>
    </source>
</evidence>
<evidence type="ECO:0000256" key="14">
    <source>
        <dbReference type="ARBA" id="ARBA00022909"/>
    </source>
</evidence>
<dbReference type="SMART" id="SM00905">
    <property type="entry name" value="FolB"/>
    <property type="match status" value="2"/>
</dbReference>
<comment type="catalytic activity">
    <reaction evidence="2">
        <text>6-hydroxymethyl-7,8-dihydropterin + ATP = (7,8-dihydropterin-6-yl)methyl diphosphate + AMP + H(+)</text>
        <dbReference type="Rhea" id="RHEA:11412"/>
        <dbReference type="ChEBI" id="CHEBI:15378"/>
        <dbReference type="ChEBI" id="CHEBI:30616"/>
        <dbReference type="ChEBI" id="CHEBI:44841"/>
        <dbReference type="ChEBI" id="CHEBI:72950"/>
        <dbReference type="ChEBI" id="CHEBI:456215"/>
        <dbReference type="EC" id="2.7.6.3"/>
    </reaction>
</comment>
<keyword evidence="11" id="KW-0418">Kinase</keyword>
<evidence type="ECO:0000313" key="18">
    <source>
        <dbReference type="EMBL" id="RDX52551.1"/>
    </source>
</evidence>
<evidence type="ECO:0000256" key="11">
    <source>
        <dbReference type="ARBA" id="ARBA00022777"/>
    </source>
</evidence>
<dbReference type="UniPathway" id="UPA00077">
    <property type="reaction ID" value="UER00155"/>
</dbReference>
<dbReference type="InterPro" id="IPR006157">
    <property type="entry name" value="FolB_dom"/>
</dbReference>
<dbReference type="Gene3D" id="3.20.20.20">
    <property type="entry name" value="Dihydropteroate synthase-like"/>
    <property type="match status" value="1"/>
</dbReference>
<dbReference type="SUPFAM" id="SSF51717">
    <property type="entry name" value="Dihydropteroate synthetase-like"/>
    <property type="match status" value="1"/>
</dbReference>
<dbReference type="GO" id="GO:0046872">
    <property type="term" value="F:metal ion binding"/>
    <property type="evidence" value="ECO:0007669"/>
    <property type="project" value="UniProtKB-KW"/>
</dbReference>
<comment type="pathway">
    <text evidence="5">Cofactor biosynthesis; tetrahydrofolate biosynthesis; 2-amino-4-hydroxy-6-hydroxymethyl-7,8-dihydropteridine diphosphate from 7,8-dihydroneopterin triphosphate: step 4/4.</text>
</comment>
<dbReference type="SUPFAM" id="SSF55083">
    <property type="entry name" value="6-hydroxymethyl-7,8-dihydropterin pyrophosphokinase, HPPK"/>
    <property type="match status" value="1"/>
</dbReference>
<dbReference type="STRING" id="139420.A0A371DJ40"/>
<dbReference type="InterPro" id="IPR045031">
    <property type="entry name" value="DHP_synth-like"/>
</dbReference>
<dbReference type="PROSITE" id="PS50972">
    <property type="entry name" value="PTERIN_BINDING"/>
    <property type="match status" value="1"/>
</dbReference>
<evidence type="ECO:0000256" key="3">
    <source>
        <dbReference type="ARBA" id="ARBA00001946"/>
    </source>
</evidence>
<evidence type="ECO:0000256" key="6">
    <source>
        <dbReference type="ARBA" id="ARBA00009640"/>
    </source>
</evidence>
<dbReference type="GO" id="GO:0005740">
    <property type="term" value="C:mitochondrial envelope"/>
    <property type="evidence" value="ECO:0007669"/>
    <property type="project" value="TreeGrafter"/>
</dbReference>
<evidence type="ECO:0000256" key="9">
    <source>
        <dbReference type="ARBA" id="ARBA00022723"/>
    </source>
</evidence>
<comment type="pathway">
    <text evidence="4">Cofactor biosynthesis; tetrahydrofolate biosynthesis; 7,8-dihydrofolate from 2-amino-4-hydroxy-6-hydroxymethyl-7,8-dihydropteridine diphosphate and 4-aminobenzoate: step 1/2.</text>
</comment>
<evidence type="ECO:0000256" key="1">
    <source>
        <dbReference type="ARBA" id="ARBA00000012"/>
    </source>
</evidence>
<protein>
    <submittedName>
        <fullName evidence="18">Dihydropteroate synthase</fullName>
    </submittedName>
</protein>
<dbReference type="Gene3D" id="3.30.70.560">
    <property type="entry name" value="7,8-Dihydro-6-hydroxymethylpterin-pyrophosphokinase HPPK"/>
    <property type="match status" value="1"/>
</dbReference>
<dbReference type="Pfam" id="PF02152">
    <property type="entry name" value="FolB"/>
    <property type="match status" value="2"/>
</dbReference>
<comment type="similarity">
    <text evidence="7">In the C-terminal section; belongs to the DHPS family.</text>
</comment>
<dbReference type="CDD" id="cd00739">
    <property type="entry name" value="DHPS"/>
    <property type="match status" value="1"/>
</dbReference>
<evidence type="ECO:0000256" key="5">
    <source>
        <dbReference type="ARBA" id="ARBA00005051"/>
    </source>
</evidence>
<dbReference type="Pfam" id="PF00809">
    <property type="entry name" value="Pterin_bind"/>
    <property type="match status" value="2"/>
</dbReference>
<dbReference type="NCBIfam" id="TIGR01498">
    <property type="entry name" value="folK"/>
    <property type="match status" value="1"/>
</dbReference>
<dbReference type="PROSITE" id="PS00794">
    <property type="entry name" value="HPPK"/>
    <property type="match status" value="1"/>
</dbReference>
<keyword evidence="8" id="KW-0808">Transferase</keyword>
<dbReference type="PANTHER" id="PTHR20941:SF1">
    <property type="entry name" value="FOLIC ACID SYNTHESIS PROTEIN FOL1"/>
    <property type="match status" value="1"/>
</dbReference>
<evidence type="ECO:0000256" key="13">
    <source>
        <dbReference type="ARBA" id="ARBA00022842"/>
    </source>
</evidence>
<dbReference type="GO" id="GO:0046654">
    <property type="term" value="P:tetrahydrofolate biosynthetic process"/>
    <property type="evidence" value="ECO:0007669"/>
    <property type="project" value="UniProtKB-UniPathway"/>
</dbReference>
<dbReference type="InterPro" id="IPR011005">
    <property type="entry name" value="Dihydropteroate_synth-like_sf"/>
</dbReference>
<proteinExistence type="inferred from homology"/>
<feature type="domain" description="Pterin-binding" evidence="17">
    <location>
        <begin position="528"/>
        <end position="861"/>
    </location>
</feature>
<comment type="catalytic activity">
    <reaction evidence="1">
        <text>(7,8-dihydropterin-6-yl)methyl diphosphate + 4-aminobenzoate = 7,8-dihydropteroate + diphosphate</text>
        <dbReference type="Rhea" id="RHEA:19949"/>
        <dbReference type="ChEBI" id="CHEBI:17836"/>
        <dbReference type="ChEBI" id="CHEBI:17839"/>
        <dbReference type="ChEBI" id="CHEBI:33019"/>
        <dbReference type="ChEBI" id="CHEBI:72950"/>
        <dbReference type="EC" id="2.5.1.15"/>
    </reaction>
</comment>
<feature type="region of interest" description="Disordered" evidence="16">
    <location>
        <begin position="252"/>
        <end position="288"/>
    </location>
</feature>
<evidence type="ECO:0000256" key="2">
    <source>
        <dbReference type="ARBA" id="ARBA00000198"/>
    </source>
</evidence>
<dbReference type="InterPro" id="IPR035907">
    <property type="entry name" value="Hppk_sf"/>
</dbReference>
<dbReference type="Gene3D" id="3.30.1130.10">
    <property type="match status" value="2"/>
</dbReference>
<keyword evidence="10" id="KW-0547">Nucleotide-binding</keyword>
<name>A0A371DJ40_9APHY</name>
<evidence type="ECO:0000259" key="17">
    <source>
        <dbReference type="PROSITE" id="PS50972"/>
    </source>
</evidence>
<keyword evidence="12" id="KW-0067">ATP-binding</keyword>
<sequence length="868" mass="94508">MSEKKDAPSEQTRDFVRVNDLALTVSFSDGSRWPSSTPQPQAVVLSFSFAHDVSSAAATDNLAYSVNYSTLASGMGAIVGAETFPSLEALADRVYDVYAAQYPDIHSFTVRIARTKTLLYGAAYGLEITKLKAQAQPEEETFFFKDIVGHALIGIHPHERKRKQRVRVNVSITRRFSRGTPLNFRTLEQRIFDFLEDSKYLTVEALASEVAHTVLSFLEDKTATLTVRISKPSAILGAESAEVEVRRTLEDFAPSSSAPSSASFVDPAAPSTAPQPSPSSGATASSSSSKSLPHIAAIAVGANMGDRFSNIECALRLLEAPSANLDEWTGSPRVVVVNTSFMYETAPMYVEDQPKFINCACMVETDLEPRALLAFLKKIEVAVGRTETFRNGPRAIDLDIVAYDSIVLDTRPQALRNRSDNLKGELVIPHPRLTEREFVLRPLADMIPDYVVPSVGRTVENLLSILVQQPTEEPAMYKVIPFPRYPMQHTGEQSPYFSKVPRVPPTATYWAYPVTSHPSQGKRTSHRTYIMATLNATPDSFSDGSAHYSLPDALTYTTSAVSNGASIIDIGGYSTRPGAAFVSPEEEFTRVVPVVQAIREEGQRQTPSPGGRLSLLARTATTLLSVDTFRWEVAEESVHAGANCINDVCAFSGPDWPLNEKSEVHFAKMRQVTRDLAVPVVLMHSRGPAAENKDYSQYAYANDERGRGAVLEGVRVELGAKVEKAVKGPGGIRRWLVIVDPGVGFSKTLEGNLEVIRECSSVVAGYSPRLQSLVGAPASRPKRNPLEGYPLLIGASRKSFLGAVLRQPDGGDDTGAGSYEGRETRPDERDWATAAAVSCAVQQGANIVRVHDVLHLGDVVRVSSALWS</sequence>
<dbReference type="GO" id="GO:0003848">
    <property type="term" value="F:2-amino-4-hydroxy-6-hydroxymethyldihydropteridine diphosphokinase activity"/>
    <property type="evidence" value="ECO:0007669"/>
    <property type="project" value="UniProtKB-EC"/>
</dbReference>
<evidence type="ECO:0000256" key="16">
    <source>
        <dbReference type="SAM" id="MobiDB-lite"/>
    </source>
</evidence>
<evidence type="ECO:0000313" key="19">
    <source>
        <dbReference type="Proteomes" id="UP000256964"/>
    </source>
</evidence>
<dbReference type="InterPro" id="IPR000550">
    <property type="entry name" value="Hppk"/>
</dbReference>
<comment type="cofactor">
    <cofactor evidence="3">
        <name>Mg(2+)</name>
        <dbReference type="ChEBI" id="CHEBI:18420"/>
    </cofactor>
</comment>
<dbReference type="PROSITE" id="PS00793">
    <property type="entry name" value="DHPS_2"/>
    <property type="match status" value="1"/>
</dbReference>
<keyword evidence="13" id="KW-0460">Magnesium</keyword>
<keyword evidence="15" id="KW-0511">Multifunctional enzyme</keyword>
<dbReference type="InterPro" id="IPR006390">
    <property type="entry name" value="DHP_synth_dom"/>
</dbReference>
<dbReference type="PANTHER" id="PTHR20941">
    <property type="entry name" value="FOLATE SYNTHESIS PROTEINS"/>
    <property type="match status" value="1"/>
</dbReference>
<evidence type="ECO:0000256" key="12">
    <source>
        <dbReference type="ARBA" id="ARBA00022840"/>
    </source>
</evidence>
<feature type="region of interest" description="Disordered" evidence="16">
    <location>
        <begin position="807"/>
        <end position="827"/>
    </location>
</feature>